<protein>
    <recommendedName>
        <fullName evidence="7">Major facilitator superfamily (MFS) profile domain-containing protein</fullName>
    </recommendedName>
</protein>
<dbReference type="PROSITE" id="PS50850">
    <property type="entry name" value="MFS"/>
    <property type="match status" value="1"/>
</dbReference>
<feature type="transmembrane region" description="Helical" evidence="6">
    <location>
        <begin position="70"/>
        <end position="96"/>
    </location>
</feature>
<dbReference type="InterPro" id="IPR020846">
    <property type="entry name" value="MFS_dom"/>
</dbReference>
<dbReference type="PANTHER" id="PTHR23501:SF197">
    <property type="entry name" value="COMD"/>
    <property type="match status" value="1"/>
</dbReference>
<proteinExistence type="predicted"/>
<keyword evidence="5 6" id="KW-0472">Membrane</keyword>
<keyword evidence="2" id="KW-0813">Transport</keyword>
<evidence type="ECO:0000259" key="7">
    <source>
        <dbReference type="PROSITE" id="PS50850"/>
    </source>
</evidence>
<dbReference type="GO" id="GO:0005886">
    <property type="term" value="C:plasma membrane"/>
    <property type="evidence" value="ECO:0007669"/>
    <property type="project" value="UniProtKB-SubCell"/>
</dbReference>
<accession>A0A2S8INM0</accession>
<evidence type="ECO:0000313" key="8">
    <source>
        <dbReference type="EMBL" id="PQP16374.1"/>
    </source>
</evidence>
<evidence type="ECO:0000313" key="9">
    <source>
        <dbReference type="Proteomes" id="UP000239290"/>
    </source>
</evidence>
<gene>
    <name evidence="8" type="ORF">C5613_36405</name>
</gene>
<dbReference type="Gene3D" id="1.20.1250.20">
    <property type="entry name" value="MFS general substrate transporter like domains"/>
    <property type="match status" value="1"/>
</dbReference>
<feature type="domain" description="Major facilitator superfamily (MFS) profile" evidence="7">
    <location>
        <begin position="36"/>
        <end position="210"/>
    </location>
</feature>
<dbReference type="InterPro" id="IPR011701">
    <property type="entry name" value="MFS"/>
</dbReference>
<dbReference type="SUPFAM" id="SSF103473">
    <property type="entry name" value="MFS general substrate transporter"/>
    <property type="match status" value="1"/>
</dbReference>
<sequence length="210" mass="20987">MLGLLWLSVALCVMWIAVELRSEVPLIVMSMMRRRTVAAAYVSSFLLGVGMFAAFGGLPQFLQMPASSGYGFGASITGSGLVLAPISVGMFVLGLCAGRLTARFGARALLAGGAGVAAMGYFAFAVAHGTVASVMVATTIVGVGLGLAFSAVAIVVIEAIPHSQTGVASGMNINIRAIGGSVGSAAMASIVSAGVPPAVCRRSVGTCRGS</sequence>
<dbReference type="GO" id="GO:0022857">
    <property type="term" value="F:transmembrane transporter activity"/>
    <property type="evidence" value="ECO:0007669"/>
    <property type="project" value="InterPro"/>
</dbReference>
<dbReference type="Pfam" id="PF07690">
    <property type="entry name" value="MFS_1"/>
    <property type="match status" value="1"/>
</dbReference>
<evidence type="ECO:0000256" key="1">
    <source>
        <dbReference type="ARBA" id="ARBA00004651"/>
    </source>
</evidence>
<evidence type="ECO:0000256" key="6">
    <source>
        <dbReference type="SAM" id="Phobius"/>
    </source>
</evidence>
<keyword evidence="3 6" id="KW-0812">Transmembrane</keyword>
<dbReference type="AlphaFoldDB" id="A0A2S8INM0"/>
<feature type="transmembrane region" description="Helical" evidence="6">
    <location>
        <begin position="36"/>
        <end position="58"/>
    </location>
</feature>
<feature type="transmembrane region" description="Helical" evidence="6">
    <location>
        <begin position="108"/>
        <end position="128"/>
    </location>
</feature>
<name>A0A2S8INM0_RHOOP</name>
<keyword evidence="4 6" id="KW-1133">Transmembrane helix</keyword>
<feature type="transmembrane region" description="Helical" evidence="6">
    <location>
        <begin position="6"/>
        <end position="24"/>
    </location>
</feature>
<evidence type="ECO:0000256" key="4">
    <source>
        <dbReference type="ARBA" id="ARBA00022989"/>
    </source>
</evidence>
<comment type="subcellular location">
    <subcellularLocation>
        <location evidence="1">Cell membrane</location>
        <topology evidence="1">Multi-pass membrane protein</topology>
    </subcellularLocation>
</comment>
<feature type="transmembrane region" description="Helical" evidence="6">
    <location>
        <begin position="134"/>
        <end position="157"/>
    </location>
</feature>
<dbReference type="EMBL" id="PUIO01000064">
    <property type="protein sequence ID" value="PQP16374.1"/>
    <property type="molecule type" value="Genomic_DNA"/>
</dbReference>
<dbReference type="InterPro" id="IPR036259">
    <property type="entry name" value="MFS_trans_sf"/>
</dbReference>
<dbReference type="Proteomes" id="UP000239290">
    <property type="component" value="Unassembled WGS sequence"/>
</dbReference>
<evidence type="ECO:0000256" key="5">
    <source>
        <dbReference type="ARBA" id="ARBA00023136"/>
    </source>
</evidence>
<evidence type="ECO:0000256" key="3">
    <source>
        <dbReference type="ARBA" id="ARBA00022692"/>
    </source>
</evidence>
<dbReference type="PANTHER" id="PTHR23501">
    <property type="entry name" value="MAJOR FACILITATOR SUPERFAMILY"/>
    <property type="match status" value="1"/>
</dbReference>
<comment type="caution">
    <text evidence="8">The sequence shown here is derived from an EMBL/GenBank/DDBJ whole genome shotgun (WGS) entry which is preliminary data.</text>
</comment>
<organism evidence="8 9">
    <name type="scientific">Rhodococcus opacus</name>
    <name type="common">Nocardia opaca</name>
    <dbReference type="NCBI Taxonomy" id="37919"/>
    <lineage>
        <taxon>Bacteria</taxon>
        <taxon>Bacillati</taxon>
        <taxon>Actinomycetota</taxon>
        <taxon>Actinomycetes</taxon>
        <taxon>Mycobacteriales</taxon>
        <taxon>Nocardiaceae</taxon>
        <taxon>Rhodococcus</taxon>
    </lineage>
</organism>
<reference evidence="9" key="1">
    <citation type="submission" date="2018-02" db="EMBL/GenBank/DDBJ databases">
        <title>Draft genome sequencing of Rhodococcus opacus KU647198.</title>
        <authorList>
            <person name="Zheng B.-X."/>
        </authorList>
    </citation>
    <scope>NUCLEOTIDE SEQUENCE [LARGE SCALE GENOMIC DNA]</scope>
    <source>
        <strain evidence="9">04-OD7</strain>
    </source>
</reference>
<evidence type="ECO:0000256" key="2">
    <source>
        <dbReference type="ARBA" id="ARBA00022448"/>
    </source>
</evidence>